<feature type="compositionally biased region" description="Low complexity" evidence="1">
    <location>
        <begin position="57"/>
        <end position="75"/>
    </location>
</feature>
<dbReference type="EMBL" id="JAFEKC020000002">
    <property type="protein sequence ID" value="KAK0516686.1"/>
    <property type="molecule type" value="Genomic_DNA"/>
</dbReference>
<dbReference type="CDD" id="cd14705">
    <property type="entry name" value="bZIP_Zip1"/>
    <property type="match status" value="1"/>
</dbReference>
<feature type="compositionally biased region" description="Polar residues" evidence="1">
    <location>
        <begin position="80"/>
        <end position="97"/>
    </location>
</feature>
<dbReference type="AlphaFoldDB" id="A0AA39UEL6"/>
<feature type="domain" description="BZIP" evidence="2">
    <location>
        <begin position="357"/>
        <end position="371"/>
    </location>
</feature>
<evidence type="ECO:0000313" key="3">
    <source>
        <dbReference type="EMBL" id="KAK0516686.1"/>
    </source>
</evidence>
<feature type="compositionally biased region" description="Low complexity" evidence="1">
    <location>
        <begin position="157"/>
        <end position="168"/>
    </location>
</feature>
<sequence>MSQGPTATRPSSSSLQDDRSKRLPPLGSRALPPLQGTTSPSALQEVVSNASATPNVSAQLLPQSSSSPDQRSSRPIGVQNLLNPTTSRDTANGQNQRRNGDHSRSPPGLGTNSAMPPSTTPSLPAPSVINHSPANVSLPSITPPTRNVYPQPLGHLPSRSPSAYAPSPIIVSNPSATMDVKQTPFVLPRDHTGMVGPSSHNLPEMARVPSVSSETYGSSLPPHRSPSGRRESLDSTSHGYNGMQNLLERTGGVGTGPYPAASTSDSPSTQYSSYSQMSRTPPATVQPTMTGQPQSFFTNPFSAAGPASSMVTMKLDGAPTSNTSGGGTYQMMTLDTENGPIQVPVDVQAASKVADEKRKRNATASHRFRQRRKEKERETSQNIAKLEQQIREVEEEKEHYKKERDYFREIAIRNPGHGHLMPRPISPSRRRHASIGGAMGFGNVQYQVSEPGNRNSGRNTRRRTSNYVPPSGPVPQAVEPPPPPMPQFERAMTGMSEHSQGGNRGRLQEPLSLKTGPFDPSTR</sequence>
<feature type="region of interest" description="Disordered" evidence="1">
    <location>
        <begin position="443"/>
        <end position="523"/>
    </location>
</feature>
<feature type="compositionally biased region" description="Pro residues" evidence="1">
    <location>
        <begin position="470"/>
        <end position="486"/>
    </location>
</feature>
<dbReference type="InterPro" id="IPR004827">
    <property type="entry name" value="bZIP"/>
</dbReference>
<comment type="caution">
    <text evidence="3">The sequence shown here is derived from an EMBL/GenBank/DDBJ whole genome shotgun (WGS) entry which is preliminary data.</text>
</comment>
<feature type="compositionally biased region" description="Polar residues" evidence="1">
    <location>
        <begin position="35"/>
        <end position="56"/>
    </location>
</feature>
<feature type="region of interest" description="Disordered" evidence="1">
    <location>
        <begin position="1"/>
        <end position="174"/>
    </location>
</feature>
<dbReference type="Gene3D" id="1.20.5.170">
    <property type="match status" value="1"/>
</dbReference>
<gene>
    <name evidence="3" type="ORF">JMJ35_001289</name>
</gene>
<protein>
    <recommendedName>
        <fullName evidence="2">BZIP domain-containing protein</fullName>
    </recommendedName>
</protein>
<evidence type="ECO:0000259" key="2">
    <source>
        <dbReference type="PROSITE" id="PS00036"/>
    </source>
</evidence>
<keyword evidence="4" id="KW-1185">Reference proteome</keyword>
<evidence type="ECO:0000256" key="1">
    <source>
        <dbReference type="SAM" id="MobiDB-lite"/>
    </source>
</evidence>
<feature type="region of interest" description="Disordered" evidence="1">
    <location>
        <begin position="351"/>
        <end position="382"/>
    </location>
</feature>
<accession>A0AA39UEL6</accession>
<feature type="region of interest" description="Disordered" evidence="1">
    <location>
        <begin position="194"/>
        <end position="238"/>
    </location>
</feature>
<feature type="compositionally biased region" description="Polar residues" evidence="1">
    <location>
        <begin position="1"/>
        <end position="15"/>
    </location>
</feature>
<evidence type="ECO:0000313" key="4">
    <source>
        <dbReference type="Proteomes" id="UP001166286"/>
    </source>
</evidence>
<feature type="compositionally biased region" description="Polar residues" evidence="1">
    <location>
        <begin position="129"/>
        <end position="145"/>
    </location>
</feature>
<organism evidence="3 4">
    <name type="scientific">Cladonia borealis</name>
    <dbReference type="NCBI Taxonomy" id="184061"/>
    <lineage>
        <taxon>Eukaryota</taxon>
        <taxon>Fungi</taxon>
        <taxon>Dikarya</taxon>
        <taxon>Ascomycota</taxon>
        <taxon>Pezizomycotina</taxon>
        <taxon>Lecanoromycetes</taxon>
        <taxon>OSLEUM clade</taxon>
        <taxon>Lecanoromycetidae</taxon>
        <taxon>Lecanorales</taxon>
        <taxon>Lecanorineae</taxon>
        <taxon>Cladoniaceae</taxon>
        <taxon>Cladonia</taxon>
    </lineage>
</organism>
<feature type="region of interest" description="Disordered" evidence="1">
    <location>
        <begin position="250"/>
        <end position="288"/>
    </location>
</feature>
<name>A0AA39UEL6_9LECA</name>
<feature type="compositionally biased region" description="Low complexity" evidence="1">
    <location>
        <begin position="262"/>
        <end position="278"/>
    </location>
</feature>
<dbReference type="GO" id="GO:0003700">
    <property type="term" value="F:DNA-binding transcription factor activity"/>
    <property type="evidence" value="ECO:0007669"/>
    <property type="project" value="InterPro"/>
</dbReference>
<proteinExistence type="predicted"/>
<dbReference type="SUPFAM" id="SSF57959">
    <property type="entry name" value="Leucine zipper domain"/>
    <property type="match status" value="1"/>
</dbReference>
<dbReference type="Proteomes" id="UP001166286">
    <property type="component" value="Unassembled WGS sequence"/>
</dbReference>
<dbReference type="InterPro" id="IPR046347">
    <property type="entry name" value="bZIP_sf"/>
</dbReference>
<feature type="compositionally biased region" description="Polar residues" evidence="1">
    <location>
        <begin position="279"/>
        <end position="288"/>
    </location>
</feature>
<dbReference type="PROSITE" id="PS00036">
    <property type="entry name" value="BZIP_BASIC"/>
    <property type="match status" value="1"/>
</dbReference>
<reference evidence="3" key="1">
    <citation type="submission" date="2023-03" db="EMBL/GenBank/DDBJ databases">
        <title>Complete genome of Cladonia borealis.</title>
        <authorList>
            <person name="Park H."/>
        </authorList>
    </citation>
    <scope>NUCLEOTIDE SEQUENCE</scope>
    <source>
        <strain evidence="3">ANT050790</strain>
    </source>
</reference>
<feature type="compositionally biased region" description="Low complexity" evidence="1">
    <location>
        <begin position="113"/>
        <end position="127"/>
    </location>
</feature>